<keyword evidence="3" id="KW-0520">NAD</keyword>
<dbReference type="InterPro" id="IPR005255">
    <property type="entry name" value="PdxA_fam"/>
</dbReference>
<proteinExistence type="predicted"/>
<dbReference type="Pfam" id="PF04166">
    <property type="entry name" value="PdxA"/>
    <property type="match status" value="1"/>
</dbReference>
<dbReference type="EMBL" id="PVNK01000222">
    <property type="protein sequence ID" value="PRP92121.1"/>
    <property type="molecule type" value="Genomic_DNA"/>
</dbReference>
<dbReference type="Gene3D" id="3.40.718.10">
    <property type="entry name" value="Isopropylmalate Dehydrogenase"/>
    <property type="match status" value="1"/>
</dbReference>
<dbReference type="GO" id="GO:0051287">
    <property type="term" value="F:NAD binding"/>
    <property type="evidence" value="ECO:0007669"/>
    <property type="project" value="InterPro"/>
</dbReference>
<evidence type="ECO:0000256" key="3">
    <source>
        <dbReference type="ARBA" id="ARBA00023027"/>
    </source>
</evidence>
<dbReference type="Proteomes" id="UP000237968">
    <property type="component" value="Unassembled WGS sequence"/>
</dbReference>
<organism evidence="4 5">
    <name type="scientific">Enhygromyxa salina</name>
    <dbReference type="NCBI Taxonomy" id="215803"/>
    <lineage>
        <taxon>Bacteria</taxon>
        <taxon>Pseudomonadati</taxon>
        <taxon>Myxococcota</taxon>
        <taxon>Polyangia</taxon>
        <taxon>Nannocystales</taxon>
        <taxon>Nannocystaceae</taxon>
        <taxon>Enhygromyxa</taxon>
    </lineage>
</organism>
<dbReference type="AlphaFoldDB" id="A0A2S9XHH2"/>
<dbReference type="SUPFAM" id="SSF53659">
    <property type="entry name" value="Isocitrate/Isopropylmalate dehydrogenase-like"/>
    <property type="match status" value="1"/>
</dbReference>
<dbReference type="NCBIfam" id="TIGR00557">
    <property type="entry name" value="pdxA"/>
    <property type="match status" value="1"/>
</dbReference>
<dbReference type="GO" id="GO:0046872">
    <property type="term" value="F:metal ion binding"/>
    <property type="evidence" value="ECO:0007669"/>
    <property type="project" value="UniProtKB-KW"/>
</dbReference>
<name>A0A2S9XHH2_9BACT</name>
<evidence type="ECO:0000256" key="2">
    <source>
        <dbReference type="ARBA" id="ARBA00023002"/>
    </source>
</evidence>
<keyword evidence="1" id="KW-0479">Metal-binding</keyword>
<keyword evidence="2 4" id="KW-0560">Oxidoreductase</keyword>
<evidence type="ECO:0000313" key="5">
    <source>
        <dbReference type="Proteomes" id="UP000237968"/>
    </source>
</evidence>
<sequence>MTRLVITQGDPAGVGPELLLRMADEGLLRGEDRVVAGRAQLRELVATLDTRWAAAGFARLEPLLDPGVERGAGGRADAPLGQFAALERGVDLVLAEPDPARRPALVTAPIDKAVAAAEGLRHPGHTEYLAERAKVADFAMLMAGPTIRVALATIHLPLREVPARLDAAAIVRAGSLLARALVEDFALARPRVGILGLNPHAGERGLLGDEEQRIVEPAIAALREWADAAKLPASFIGPLPADTAFHRHRVGDLDGLVAMYHDQGLGPFKLAHFHDGVNVTLGLPFVRTSPDHGTAKDIAGRGVADTTSMRAAIELARAMAQARQRAAS</sequence>
<reference evidence="4 5" key="1">
    <citation type="submission" date="2018-03" db="EMBL/GenBank/DDBJ databases">
        <title>Draft Genome Sequences of the Obligatory Marine Myxobacteria Enhygromyxa salina SWB005.</title>
        <authorList>
            <person name="Poehlein A."/>
            <person name="Moghaddam J.A."/>
            <person name="Harms H."/>
            <person name="Alanjari M."/>
            <person name="Koenig G.M."/>
            <person name="Daniel R."/>
            <person name="Schaeberle T.F."/>
        </authorList>
    </citation>
    <scope>NUCLEOTIDE SEQUENCE [LARGE SCALE GENOMIC DNA]</scope>
    <source>
        <strain evidence="4 5">SWB005</strain>
    </source>
</reference>
<keyword evidence="5" id="KW-1185">Reference proteome</keyword>
<accession>A0A2S9XHH2</accession>
<dbReference type="PANTHER" id="PTHR30004">
    <property type="entry name" value="4-HYDROXYTHREONINE-4-PHOSPHATE DEHYDROGENASE"/>
    <property type="match status" value="1"/>
</dbReference>
<protein>
    <submittedName>
        <fullName evidence="4">4-hydroxythreonine-4-phosphate dehydrogenase 2</fullName>
        <ecNumber evidence="4">1.1.1.262</ecNumber>
    </submittedName>
</protein>
<dbReference type="RefSeq" id="WP_181198150.1">
    <property type="nucleotide sequence ID" value="NZ_PVNK01000222.1"/>
</dbReference>
<comment type="caution">
    <text evidence="4">The sequence shown here is derived from an EMBL/GenBank/DDBJ whole genome shotgun (WGS) entry which is preliminary data.</text>
</comment>
<dbReference type="PANTHER" id="PTHR30004:SF6">
    <property type="entry name" value="D-THREONATE 4-PHOSPHATE DEHYDROGENASE"/>
    <property type="match status" value="1"/>
</dbReference>
<dbReference type="GO" id="GO:0050570">
    <property type="term" value="F:4-hydroxythreonine-4-phosphate dehydrogenase activity"/>
    <property type="evidence" value="ECO:0007669"/>
    <property type="project" value="UniProtKB-EC"/>
</dbReference>
<gene>
    <name evidence="4" type="primary">pdxA2</name>
    <name evidence="4" type="ORF">ENSA5_51400</name>
</gene>
<dbReference type="EC" id="1.1.1.262" evidence="4"/>
<evidence type="ECO:0000256" key="1">
    <source>
        <dbReference type="ARBA" id="ARBA00022723"/>
    </source>
</evidence>
<evidence type="ECO:0000313" key="4">
    <source>
        <dbReference type="EMBL" id="PRP92121.1"/>
    </source>
</evidence>